<dbReference type="GO" id="GO:0003700">
    <property type="term" value="F:DNA-binding transcription factor activity"/>
    <property type="evidence" value="ECO:0007669"/>
    <property type="project" value="InterPro"/>
</dbReference>
<gene>
    <name evidence="5" type="ORF">EII35_07280</name>
</gene>
<dbReference type="InterPro" id="IPR008920">
    <property type="entry name" value="TF_FadR/GntR_C"/>
</dbReference>
<keyword evidence="2" id="KW-0238">DNA-binding</keyword>
<comment type="caution">
    <text evidence="5">The sequence shown here is derived from an EMBL/GenBank/DDBJ whole genome shotgun (WGS) entry which is preliminary data.</text>
</comment>
<dbReference type="Pfam" id="PF07729">
    <property type="entry name" value="FCD"/>
    <property type="match status" value="1"/>
</dbReference>
<evidence type="ECO:0000256" key="2">
    <source>
        <dbReference type="ARBA" id="ARBA00023125"/>
    </source>
</evidence>
<evidence type="ECO:0000259" key="4">
    <source>
        <dbReference type="PROSITE" id="PS50949"/>
    </source>
</evidence>
<protein>
    <submittedName>
        <fullName evidence="5">FadR family transcriptional regulator</fullName>
    </submittedName>
</protein>
<dbReference type="InterPro" id="IPR000524">
    <property type="entry name" value="Tscrpt_reg_HTH_GntR"/>
</dbReference>
<dbReference type="InterPro" id="IPR036388">
    <property type="entry name" value="WH-like_DNA-bd_sf"/>
</dbReference>
<keyword evidence="3" id="KW-0804">Transcription</keyword>
<organism evidence="5 6">
    <name type="scientific">Arachnia propionica</name>
    <dbReference type="NCBI Taxonomy" id="1750"/>
    <lineage>
        <taxon>Bacteria</taxon>
        <taxon>Bacillati</taxon>
        <taxon>Actinomycetota</taxon>
        <taxon>Actinomycetes</taxon>
        <taxon>Propionibacteriales</taxon>
        <taxon>Propionibacteriaceae</taxon>
        <taxon>Arachnia</taxon>
    </lineage>
</organism>
<dbReference type="SMART" id="SM00895">
    <property type="entry name" value="FCD"/>
    <property type="match status" value="1"/>
</dbReference>
<reference evidence="5 6" key="1">
    <citation type="submission" date="2018-11" db="EMBL/GenBank/DDBJ databases">
        <title>Genomes From Bacteria Associated with the Canine Oral Cavity: a Test Case for Automated Genome-Based Taxonomic Assignment.</title>
        <authorList>
            <person name="Coil D.A."/>
            <person name="Jospin G."/>
            <person name="Darling A.E."/>
            <person name="Wallis C."/>
            <person name="Davis I.J."/>
            <person name="Harris S."/>
            <person name="Eisen J.A."/>
            <person name="Holcombe L.J."/>
            <person name="O'Flynn C."/>
        </authorList>
    </citation>
    <scope>NUCLEOTIDE SEQUENCE [LARGE SCALE GENOMIC DNA]</scope>
    <source>
        <strain evidence="5 6">OH2822_COT-296</strain>
    </source>
</reference>
<dbReference type="PRINTS" id="PR00035">
    <property type="entry name" value="HTHGNTR"/>
</dbReference>
<feature type="domain" description="HTH gntR-type" evidence="4">
    <location>
        <begin position="4"/>
        <end position="72"/>
    </location>
</feature>
<keyword evidence="1" id="KW-0805">Transcription regulation</keyword>
<dbReference type="PANTHER" id="PTHR43537:SF49">
    <property type="entry name" value="TRANSCRIPTIONAL REGULATORY PROTEIN"/>
    <property type="match status" value="1"/>
</dbReference>
<dbReference type="SUPFAM" id="SSF48008">
    <property type="entry name" value="GntR ligand-binding domain-like"/>
    <property type="match status" value="1"/>
</dbReference>
<dbReference type="AlphaFoldDB" id="A0A3P1WW96"/>
<dbReference type="SUPFAM" id="SSF46785">
    <property type="entry name" value="Winged helix' DNA-binding domain"/>
    <property type="match status" value="1"/>
</dbReference>
<dbReference type="PANTHER" id="PTHR43537">
    <property type="entry name" value="TRANSCRIPTIONAL REGULATOR, GNTR FAMILY"/>
    <property type="match status" value="1"/>
</dbReference>
<accession>A0A3P1WW96</accession>
<dbReference type="RefSeq" id="WP_125227805.1">
    <property type="nucleotide sequence ID" value="NZ_RQYT01000013.1"/>
</dbReference>
<dbReference type="CDD" id="cd07377">
    <property type="entry name" value="WHTH_GntR"/>
    <property type="match status" value="1"/>
</dbReference>
<dbReference type="GO" id="GO:0003677">
    <property type="term" value="F:DNA binding"/>
    <property type="evidence" value="ECO:0007669"/>
    <property type="project" value="UniProtKB-KW"/>
</dbReference>
<dbReference type="EMBL" id="RQYT01000013">
    <property type="protein sequence ID" value="RRD49680.1"/>
    <property type="molecule type" value="Genomic_DNA"/>
</dbReference>
<proteinExistence type="predicted"/>
<dbReference type="Proteomes" id="UP000280935">
    <property type="component" value="Unassembled WGS sequence"/>
</dbReference>
<dbReference type="InterPro" id="IPR011711">
    <property type="entry name" value="GntR_C"/>
</dbReference>
<evidence type="ECO:0000256" key="3">
    <source>
        <dbReference type="ARBA" id="ARBA00023163"/>
    </source>
</evidence>
<name>A0A3P1WW96_9ACTN</name>
<dbReference type="OrthoDB" id="155424at2"/>
<sequence length="241" mass="26504">MTSVTAVETARRGLCRMIATGLLRCGDPLPSEAELCERFGVSRSSLREAQRMLTVAGALEARPGGRCTVSPMGPPQILHGLEMVFPLLPLDRYLELFPLREVLEGHAAAQAAARLTDEGRDRILDLAEQLAAVEPGDEAQRLDAEFHAAIVAGAEDPLIATLLGIMRRRGQDYRVFEEESHRDLKAISDEAHRRIATAIARRDAEGARFLAMAHVRETRTWLEDIRPGPVLFDQANSAPHS</sequence>
<evidence type="ECO:0000256" key="1">
    <source>
        <dbReference type="ARBA" id="ARBA00023015"/>
    </source>
</evidence>
<evidence type="ECO:0000313" key="6">
    <source>
        <dbReference type="Proteomes" id="UP000280935"/>
    </source>
</evidence>
<dbReference type="Gene3D" id="1.10.10.10">
    <property type="entry name" value="Winged helix-like DNA-binding domain superfamily/Winged helix DNA-binding domain"/>
    <property type="match status" value="1"/>
</dbReference>
<dbReference type="Pfam" id="PF00392">
    <property type="entry name" value="GntR"/>
    <property type="match status" value="1"/>
</dbReference>
<dbReference type="InterPro" id="IPR036390">
    <property type="entry name" value="WH_DNA-bd_sf"/>
</dbReference>
<dbReference type="SMART" id="SM00345">
    <property type="entry name" value="HTH_GNTR"/>
    <property type="match status" value="1"/>
</dbReference>
<dbReference type="PROSITE" id="PS50949">
    <property type="entry name" value="HTH_GNTR"/>
    <property type="match status" value="1"/>
</dbReference>
<evidence type="ECO:0000313" key="5">
    <source>
        <dbReference type="EMBL" id="RRD49680.1"/>
    </source>
</evidence>
<dbReference type="Gene3D" id="1.20.120.530">
    <property type="entry name" value="GntR ligand-binding domain-like"/>
    <property type="match status" value="1"/>
</dbReference>